<reference evidence="1" key="1">
    <citation type="journal article" date="2023" name="G3 (Bethesda)">
        <title>Whole genome assemblies of Zophobas morio and Tenebrio molitor.</title>
        <authorList>
            <person name="Kaur S."/>
            <person name="Stinson S.A."/>
            <person name="diCenzo G.C."/>
        </authorList>
    </citation>
    <scope>NUCLEOTIDE SEQUENCE</scope>
    <source>
        <strain evidence="1">QUZm001</strain>
    </source>
</reference>
<dbReference type="AlphaFoldDB" id="A0AA38MTG2"/>
<evidence type="ECO:0000313" key="2">
    <source>
        <dbReference type="Proteomes" id="UP001168821"/>
    </source>
</evidence>
<organism evidence="1 2">
    <name type="scientific">Zophobas morio</name>
    <dbReference type="NCBI Taxonomy" id="2755281"/>
    <lineage>
        <taxon>Eukaryota</taxon>
        <taxon>Metazoa</taxon>
        <taxon>Ecdysozoa</taxon>
        <taxon>Arthropoda</taxon>
        <taxon>Hexapoda</taxon>
        <taxon>Insecta</taxon>
        <taxon>Pterygota</taxon>
        <taxon>Neoptera</taxon>
        <taxon>Endopterygota</taxon>
        <taxon>Coleoptera</taxon>
        <taxon>Polyphaga</taxon>
        <taxon>Cucujiformia</taxon>
        <taxon>Tenebrionidae</taxon>
        <taxon>Zophobas</taxon>
    </lineage>
</organism>
<evidence type="ECO:0000313" key="1">
    <source>
        <dbReference type="EMBL" id="KAJ3666847.1"/>
    </source>
</evidence>
<keyword evidence="2" id="KW-1185">Reference proteome</keyword>
<gene>
    <name evidence="1" type="ORF">Zmor_002277</name>
</gene>
<dbReference type="EMBL" id="JALNTZ010000001">
    <property type="protein sequence ID" value="KAJ3666847.1"/>
    <property type="molecule type" value="Genomic_DNA"/>
</dbReference>
<protein>
    <submittedName>
        <fullName evidence="1">Uncharacterized protein</fullName>
    </submittedName>
</protein>
<dbReference type="Proteomes" id="UP001168821">
    <property type="component" value="Unassembled WGS sequence"/>
</dbReference>
<name>A0AA38MTG2_9CUCU</name>
<sequence length="111" mass="12639">MKTRTQKLEESLQEFEVDAKRLIYLAYSDAPPTFQERFAIETLVNGIRDVEVKKVLQLSRYQTSFEALIRALEVAVSPKAVVQLYCLAITIDTGAEVSILRRTLEDMGKQT</sequence>
<accession>A0AA38MTG2</accession>
<proteinExistence type="predicted"/>
<comment type="caution">
    <text evidence="1">The sequence shown here is derived from an EMBL/GenBank/DDBJ whole genome shotgun (WGS) entry which is preliminary data.</text>
</comment>